<keyword evidence="1" id="KW-0812">Transmembrane</keyword>
<dbReference type="InterPro" id="IPR039637">
    <property type="entry name" value="CNOT7/CNOT8/Pop2"/>
</dbReference>
<keyword evidence="1" id="KW-0472">Membrane</keyword>
<dbReference type="PANTHER" id="PTHR10797">
    <property type="entry name" value="CCR4-NOT TRANSCRIPTION COMPLEX SUBUNIT"/>
    <property type="match status" value="1"/>
</dbReference>
<dbReference type="SUPFAM" id="SSF53098">
    <property type="entry name" value="Ribonuclease H-like"/>
    <property type="match status" value="1"/>
</dbReference>
<feature type="transmembrane region" description="Helical" evidence="1">
    <location>
        <begin position="20"/>
        <end position="41"/>
    </location>
</feature>
<gene>
    <name evidence="2" type="ORF">PVK06_036152</name>
</gene>
<evidence type="ECO:0000313" key="2">
    <source>
        <dbReference type="EMBL" id="KAK5794900.1"/>
    </source>
</evidence>
<sequence>MKTILRGRLWDWGSAPPRFSFVGIGFFLQVVTNVFIGALFCLTKDLGSCRLEFWVLSGFLMRVGFSPLLYTELLKGFRPIAEWNPLAVGALKELLPSKAFLELVRVFFGDRIYDVKHLMKFCAGLHGGLDRASTDLGVKRAIGKSHQAWLKIKEMYFANGDPIEKYANVLYGLEVD</sequence>
<name>A0ABR0NIQ4_GOSAR</name>
<dbReference type="InterPro" id="IPR036397">
    <property type="entry name" value="RNaseH_sf"/>
</dbReference>
<evidence type="ECO:0000313" key="3">
    <source>
        <dbReference type="Proteomes" id="UP001358586"/>
    </source>
</evidence>
<protein>
    <submittedName>
        <fullName evidence="2">Uncharacterized protein</fullName>
    </submittedName>
</protein>
<proteinExistence type="predicted"/>
<dbReference type="Gene3D" id="3.30.420.10">
    <property type="entry name" value="Ribonuclease H-like superfamily/Ribonuclease H"/>
    <property type="match status" value="1"/>
</dbReference>
<accession>A0ABR0NIQ4</accession>
<keyword evidence="1" id="KW-1133">Transmembrane helix</keyword>
<reference evidence="2 3" key="1">
    <citation type="submission" date="2023-03" db="EMBL/GenBank/DDBJ databases">
        <title>WGS of Gossypium arboreum.</title>
        <authorList>
            <person name="Yu D."/>
        </authorList>
    </citation>
    <scope>NUCLEOTIDE SEQUENCE [LARGE SCALE GENOMIC DNA]</scope>
    <source>
        <tissue evidence="2">Leaf</tissue>
    </source>
</reference>
<organism evidence="2 3">
    <name type="scientific">Gossypium arboreum</name>
    <name type="common">Tree cotton</name>
    <name type="synonym">Gossypium nanking</name>
    <dbReference type="NCBI Taxonomy" id="29729"/>
    <lineage>
        <taxon>Eukaryota</taxon>
        <taxon>Viridiplantae</taxon>
        <taxon>Streptophyta</taxon>
        <taxon>Embryophyta</taxon>
        <taxon>Tracheophyta</taxon>
        <taxon>Spermatophyta</taxon>
        <taxon>Magnoliopsida</taxon>
        <taxon>eudicotyledons</taxon>
        <taxon>Gunneridae</taxon>
        <taxon>Pentapetalae</taxon>
        <taxon>rosids</taxon>
        <taxon>malvids</taxon>
        <taxon>Malvales</taxon>
        <taxon>Malvaceae</taxon>
        <taxon>Malvoideae</taxon>
        <taxon>Gossypium</taxon>
    </lineage>
</organism>
<dbReference type="EMBL" id="JARKNE010000010">
    <property type="protein sequence ID" value="KAK5794900.1"/>
    <property type="molecule type" value="Genomic_DNA"/>
</dbReference>
<dbReference type="Proteomes" id="UP001358586">
    <property type="component" value="Chromosome 10"/>
</dbReference>
<evidence type="ECO:0000256" key="1">
    <source>
        <dbReference type="SAM" id="Phobius"/>
    </source>
</evidence>
<comment type="caution">
    <text evidence="2">The sequence shown here is derived from an EMBL/GenBank/DDBJ whole genome shotgun (WGS) entry which is preliminary data.</text>
</comment>
<keyword evidence="3" id="KW-1185">Reference proteome</keyword>
<dbReference type="InterPro" id="IPR012337">
    <property type="entry name" value="RNaseH-like_sf"/>
</dbReference>